<dbReference type="AlphaFoldDB" id="A0A6I2RBJ8"/>
<feature type="chain" id="PRO_5026237866" description="DUF4879 domain-containing protein" evidence="1">
    <location>
        <begin position="26"/>
        <end position="142"/>
    </location>
</feature>
<feature type="signal peptide" evidence="1">
    <location>
        <begin position="1"/>
        <end position="25"/>
    </location>
</feature>
<reference evidence="3 5" key="2">
    <citation type="submission" date="2020-11" db="EMBL/GenBank/DDBJ databases">
        <title>Closed and high quality bacterial genomes of the OMM12 community.</title>
        <authorList>
            <person name="Marbouty M."/>
            <person name="Lamy-Besnier Q."/>
            <person name="Debarbieux L."/>
            <person name="Koszul R."/>
        </authorList>
    </citation>
    <scope>NUCLEOTIDE SEQUENCE [LARGE SCALE GENOMIC DNA]</scope>
    <source>
        <strain evidence="3 5">YL31</strain>
    </source>
</reference>
<protein>
    <recommendedName>
        <fullName evidence="6">DUF4879 domain-containing protein</fullName>
    </recommendedName>
</protein>
<sequence>MREVKFRFITLTLILSIILALPAFATQNTSDRASEQLRSYFMDARNAGNGEIIITFSVDGTRKMEQIGAKRIVVFNKVGGVWSIVESWSKDDSGMTASNAYYYGNTMYFNGKVGTEYRVDITIFAENSSGSDSRTQTFFVTT</sequence>
<accession>A0A6I2RBJ8</accession>
<dbReference type="OrthoDB" id="2084251at2"/>
<reference evidence="2 4" key="1">
    <citation type="journal article" date="2019" name="Nat. Med.">
        <title>A library of human gut bacterial isolates paired with longitudinal multiomics data enables mechanistic microbiome research.</title>
        <authorList>
            <person name="Poyet M."/>
            <person name="Groussin M."/>
            <person name="Gibbons S.M."/>
            <person name="Avila-Pacheco J."/>
            <person name="Jiang X."/>
            <person name="Kearney S.M."/>
            <person name="Perrotta A.R."/>
            <person name="Berdy B."/>
            <person name="Zhao S."/>
            <person name="Lieberman T.D."/>
            <person name="Swanson P.K."/>
            <person name="Smith M."/>
            <person name="Roesemann S."/>
            <person name="Alexander J.E."/>
            <person name="Rich S.A."/>
            <person name="Livny J."/>
            <person name="Vlamakis H."/>
            <person name="Clish C."/>
            <person name="Bullock K."/>
            <person name="Deik A."/>
            <person name="Scott J."/>
            <person name="Pierce K.A."/>
            <person name="Xavier R.J."/>
            <person name="Alm E.J."/>
        </authorList>
    </citation>
    <scope>NUCLEOTIDE SEQUENCE [LARGE SCALE GENOMIC DNA]</scope>
    <source>
        <strain evidence="2 4">BIOML-A5</strain>
    </source>
</reference>
<dbReference type="RefSeq" id="WP_138308669.1">
    <property type="nucleotide sequence ID" value="NZ_CP015406.2"/>
</dbReference>
<dbReference type="EMBL" id="CP065315">
    <property type="protein sequence ID" value="QQR05398.1"/>
    <property type="molecule type" value="Genomic_DNA"/>
</dbReference>
<dbReference type="EMBL" id="WKPO01000005">
    <property type="protein sequence ID" value="MSB48151.1"/>
    <property type="molecule type" value="Genomic_DNA"/>
</dbReference>
<keyword evidence="1" id="KW-0732">Signal</keyword>
<evidence type="ECO:0008006" key="6">
    <source>
        <dbReference type="Google" id="ProtNLM"/>
    </source>
</evidence>
<dbReference type="Proteomes" id="UP000429811">
    <property type="component" value="Unassembled WGS sequence"/>
</dbReference>
<evidence type="ECO:0000256" key="1">
    <source>
        <dbReference type="SAM" id="SignalP"/>
    </source>
</evidence>
<proteinExistence type="predicted"/>
<organism evidence="2 4">
    <name type="scientific">Flavonifractor plautii</name>
    <name type="common">Fusobacterium plautii</name>
    <dbReference type="NCBI Taxonomy" id="292800"/>
    <lineage>
        <taxon>Bacteria</taxon>
        <taxon>Bacillati</taxon>
        <taxon>Bacillota</taxon>
        <taxon>Clostridia</taxon>
        <taxon>Eubacteriales</taxon>
        <taxon>Oscillospiraceae</taxon>
        <taxon>Flavonifractor</taxon>
    </lineage>
</organism>
<evidence type="ECO:0000313" key="3">
    <source>
        <dbReference type="EMBL" id="QQR05398.1"/>
    </source>
</evidence>
<gene>
    <name evidence="2" type="ORF">GKE90_05460</name>
    <name evidence="3" type="ORF">I5Q84_15775</name>
</gene>
<evidence type="ECO:0000313" key="4">
    <source>
        <dbReference type="Proteomes" id="UP000429811"/>
    </source>
</evidence>
<evidence type="ECO:0000313" key="5">
    <source>
        <dbReference type="Proteomes" id="UP000595792"/>
    </source>
</evidence>
<name>A0A6I2RBJ8_FLAPL</name>
<dbReference type="Proteomes" id="UP000595792">
    <property type="component" value="Chromosome"/>
</dbReference>
<evidence type="ECO:0000313" key="2">
    <source>
        <dbReference type="EMBL" id="MSB48151.1"/>
    </source>
</evidence>